<name>A0A0E0JV65_ORYPU</name>
<dbReference type="HOGENOM" id="CLU_136451_0_0_1"/>
<evidence type="ECO:0000313" key="1">
    <source>
        <dbReference type="EnsemblPlants" id="OPUNC02G02030.1"/>
    </source>
</evidence>
<dbReference type="Gramene" id="OPUNC02G02030.1">
    <property type="protein sequence ID" value="OPUNC02G02030.1"/>
    <property type="gene ID" value="OPUNC02G02030"/>
</dbReference>
<reference evidence="1" key="1">
    <citation type="submission" date="2015-04" db="UniProtKB">
        <authorList>
            <consortium name="EnsemblPlants"/>
        </authorList>
    </citation>
    <scope>IDENTIFICATION</scope>
</reference>
<dbReference type="AlphaFoldDB" id="A0A0E0JV65"/>
<reference evidence="1" key="2">
    <citation type="submission" date="2018-05" db="EMBL/GenBank/DDBJ databases">
        <title>OpunRS2 (Oryza punctata Reference Sequence Version 2).</title>
        <authorList>
            <person name="Zhang J."/>
            <person name="Kudrna D."/>
            <person name="Lee S."/>
            <person name="Talag J."/>
            <person name="Welchert J."/>
            <person name="Wing R.A."/>
        </authorList>
    </citation>
    <scope>NUCLEOTIDE SEQUENCE [LARGE SCALE GENOMIC DNA]</scope>
</reference>
<dbReference type="Proteomes" id="UP000026962">
    <property type="component" value="Chromosome 2"/>
</dbReference>
<dbReference type="EnsemblPlants" id="OPUNC02G02030.1">
    <property type="protein sequence ID" value="OPUNC02G02030.1"/>
    <property type="gene ID" value="OPUNC02G02030"/>
</dbReference>
<sequence length="105" mass="11284">MATSSPIGGLHLQADRLRRYRVTSSPCRMATSSPTRGLHLQAGRLRRHRDATSSSPGVYFVTDWELTPPSQPPTPPLGDIVPVQDGHFIADWACTSSPAAYAVAG</sequence>
<proteinExistence type="predicted"/>
<keyword evidence="2" id="KW-1185">Reference proteome</keyword>
<evidence type="ECO:0000313" key="2">
    <source>
        <dbReference type="Proteomes" id="UP000026962"/>
    </source>
</evidence>
<organism evidence="1">
    <name type="scientific">Oryza punctata</name>
    <name type="common">Red rice</name>
    <dbReference type="NCBI Taxonomy" id="4537"/>
    <lineage>
        <taxon>Eukaryota</taxon>
        <taxon>Viridiplantae</taxon>
        <taxon>Streptophyta</taxon>
        <taxon>Embryophyta</taxon>
        <taxon>Tracheophyta</taxon>
        <taxon>Spermatophyta</taxon>
        <taxon>Magnoliopsida</taxon>
        <taxon>Liliopsida</taxon>
        <taxon>Poales</taxon>
        <taxon>Poaceae</taxon>
        <taxon>BOP clade</taxon>
        <taxon>Oryzoideae</taxon>
        <taxon>Oryzeae</taxon>
        <taxon>Oryzinae</taxon>
        <taxon>Oryza</taxon>
    </lineage>
</organism>
<protein>
    <submittedName>
        <fullName evidence="1">Uncharacterized protein</fullName>
    </submittedName>
</protein>
<accession>A0A0E0JV65</accession>